<proteinExistence type="predicted"/>
<accession>I1XJ43</accession>
<dbReference type="HOGENOM" id="CLU_3330019_0_0_6"/>
<sequence length="38" mass="3803">MDCAQSAGTNSGLVDGYTGSAIEFSTMANVDLAGVDHP</sequence>
<protein>
    <submittedName>
        <fullName evidence="1">Uncharacterized protein</fullName>
    </submittedName>
</protein>
<keyword evidence="2" id="KW-1185">Reference proteome</keyword>
<evidence type="ECO:0000313" key="1">
    <source>
        <dbReference type="EMBL" id="AFI84412.1"/>
    </source>
</evidence>
<dbReference type="PATRIC" id="fig|754476.3.peg.1568"/>
<evidence type="ECO:0000313" key="2">
    <source>
        <dbReference type="Proteomes" id="UP000009144"/>
    </source>
</evidence>
<organism evidence="1 2">
    <name type="scientific">Methylophaga nitratireducenticrescens</name>
    <dbReference type="NCBI Taxonomy" id="754476"/>
    <lineage>
        <taxon>Bacteria</taxon>
        <taxon>Pseudomonadati</taxon>
        <taxon>Pseudomonadota</taxon>
        <taxon>Gammaproteobacteria</taxon>
        <taxon>Thiotrichales</taxon>
        <taxon>Piscirickettsiaceae</taxon>
        <taxon>Methylophaga</taxon>
    </lineage>
</organism>
<name>I1XJ43_METNJ</name>
<gene>
    <name evidence="1" type="ordered locus">Q7A_1588</name>
</gene>
<dbReference type="Proteomes" id="UP000009144">
    <property type="component" value="Chromosome"/>
</dbReference>
<reference evidence="1 2" key="1">
    <citation type="journal article" date="2012" name="J. Bacteriol.">
        <title>Complete genome sequences of Methylophaga sp. strain JAM1 and Methylophaga sp. strain JAM7.</title>
        <authorList>
            <person name="Villeneuve C."/>
            <person name="Martineau C."/>
            <person name="Mauffrey F."/>
            <person name="Villemur R."/>
        </authorList>
    </citation>
    <scope>NUCLEOTIDE SEQUENCE [LARGE SCALE GENOMIC DNA]</scope>
    <source>
        <strain evidence="1 2">JAM1</strain>
    </source>
</reference>
<dbReference type="EMBL" id="CP003390">
    <property type="protein sequence ID" value="AFI84412.1"/>
    <property type="molecule type" value="Genomic_DNA"/>
</dbReference>
<reference evidence="1 2" key="2">
    <citation type="journal article" date="2013" name="Int. J. Syst. Evol. Microbiol.">
        <title>Methylophaga nitratireducenticrescens sp. nov. and Methylophaga frappieri sp. nov., isolated from the biofilm of the methanol-fed denitrification system treating the seawater at the Montreal Biodome.</title>
        <authorList>
            <person name="Villeneuve C."/>
            <person name="Martineau C."/>
            <person name="Mauffrey F."/>
            <person name="Villemur R."/>
        </authorList>
    </citation>
    <scope>NUCLEOTIDE SEQUENCE [LARGE SCALE GENOMIC DNA]</scope>
    <source>
        <strain evidence="1 2">JAM1</strain>
    </source>
</reference>
<dbReference type="AlphaFoldDB" id="I1XJ43"/>